<dbReference type="Proteomes" id="UP000319908">
    <property type="component" value="Unassembled WGS sequence"/>
</dbReference>
<dbReference type="GO" id="GO:0006629">
    <property type="term" value="P:lipid metabolic process"/>
    <property type="evidence" value="ECO:0007669"/>
    <property type="project" value="InterPro"/>
</dbReference>
<gene>
    <name evidence="3" type="ORF">Poly21_44360</name>
</gene>
<evidence type="ECO:0000313" key="3">
    <source>
        <dbReference type="EMBL" id="TWU10531.1"/>
    </source>
</evidence>
<comment type="caution">
    <text evidence="3">The sequence shown here is derived from an EMBL/GenBank/DDBJ whole genome shotgun (WGS) entry which is preliminary data.</text>
</comment>
<reference evidence="3 4" key="1">
    <citation type="journal article" date="2020" name="Antonie Van Leeuwenhoek">
        <title>Rhodopirellula heiligendammensis sp. nov., Rhodopirellula pilleata sp. nov., and Rhodopirellula solitaria sp. nov. isolated from natural or artificial marine surfaces in Northern Germany and California, USA, and emended description of the genus Rhodopirellula.</title>
        <authorList>
            <person name="Kallscheuer N."/>
            <person name="Wiegand S."/>
            <person name="Jogler M."/>
            <person name="Boedeker C."/>
            <person name="Peeters S.H."/>
            <person name="Rast P."/>
            <person name="Heuer A."/>
            <person name="Jetten M.S.M."/>
            <person name="Rohde M."/>
            <person name="Jogler C."/>
        </authorList>
    </citation>
    <scope>NUCLEOTIDE SEQUENCE [LARGE SCALE GENOMIC DNA]</scope>
    <source>
        <strain evidence="3 4">Poly21</strain>
    </source>
</reference>
<evidence type="ECO:0000256" key="1">
    <source>
        <dbReference type="SAM" id="SignalP"/>
    </source>
</evidence>
<dbReference type="CDD" id="cd00519">
    <property type="entry name" value="Lipase_3"/>
    <property type="match status" value="1"/>
</dbReference>
<accession>A0A5C6BGB7</accession>
<dbReference type="Pfam" id="PF01764">
    <property type="entry name" value="Lipase_3"/>
    <property type="match status" value="1"/>
</dbReference>
<dbReference type="EMBL" id="SJPU01000003">
    <property type="protein sequence ID" value="TWU10531.1"/>
    <property type="molecule type" value="Genomic_DNA"/>
</dbReference>
<dbReference type="InterPro" id="IPR029058">
    <property type="entry name" value="AB_hydrolase_fold"/>
</dbReference>
<name>A0A5C6BGB7_9BACT</name>
<dbReference type="PANTHER" id="PTHR45856:SF24">
    <property type="entry name" value="FUNGAL LIPASE-LIKE DOMAIN-CONTAINING PROTEIN"/>
    <property type="match status" value="1"/>
</dbReference>
<organism evidence="3 4">
    <name type="scientific">Allorhodopirellula heiligendammensis</name>
    <dbReference type="NCBI Taxonomy" id="2714739"/>
    <lineage>
        <taxon>Bacteria</taxon>
        <taxon>Pseudomonadati</taxon>
        <taxon>Planctomycetota</taxon>
        <taxon>Planctomycetia</taxon>
        <taxon>Pirellulales</taxon>
        <taxon>Pirellulaceae</taxon>
        <taxon>Allorhodopirellula</taxon>
    </lineage>
</organism>
<evidence type="ECO:0000313" key="4">
    <source>
        <dbReference type="Proteomes" id="UP000319908"/>
    </source>
</evidence>
<feature type="signal peptide" evidence="1">
    <location>
        <begin position="1"/>
        <end position="22"/>
    </location>
</feature>
<protein>
    <submittedName>
        <fullName evidence="3">Lipase (Class 3)</fullName>
    </submittedName>
</protein>
<dbReference type="SUPFAM" id="SSF53474">
    <property type="entry name" value="alpha/beta-Hydrolases"/>
    <property type="match status" value="1"/>
</dbReference>
<dbReference type="AlphaFoldDB" id="A0A5C6BGB7"/>
<feature type="chain" id="PRO_5022943602" evidence="1">
    <location>
        <begin position="23"/>
        <end position="379"/>
    </location>
</feature>
<dbReference type="RefSeq" id="WP_302119926.1">
    <property type="nucleotide sequence ID" value="NZ_SJPU01000003.1"/>
</dbReference>
<sequence>MKSLLFACTFFILLVGANRVQAQSYSASGNRIEESSFGGAVVAASGDVPLDSEFVSRLRSTSIAGDNPPFAIVADLAMLSGEVYRNDHETVSYFVRGLGFERFATITNDQENLMVHVMDAPGVTLVVFRGTDDRLDWLTNLDLRAKTCSQGVFHRGFIDAFDAIRADTQTFISKQSGQRLWITGHSLGGAMAVLCAFDQKLSREVSADVITFGQPRVTDAKGCRNIDTALKDHYVRVARPTDVVSRIPPAIPFMTDYGHAGLHIRLGNKGLAIGPSARATMRQASFQSDEFGKACIVESVIEIHGSVFDEPPITLEELQALPGQPIEYDPNIREGQVVRFGPGTVAQVAFKYAIKKAIAWIVEQHSMDDYLRLVRSYRG</sequence>
<evidence type="ECO:0000259" key="2">
    <source>
        <dbReference type="Pfam" id="PF01764"/>
    </source>
</evidence>
<keyword evidence="1" id="KW-0732">Signal</keyword>
<dbReference type="Gene3D" id="3.40.50.1820">
    <property type="entry name" value="alpha/beta hydrolase"/>
    <property type="match status" value="1"/>
</dbReference>
<feature type="domain" description="Fungal lipase-type" evidence="2">
    <location>
        <begin position="126"/>
        <end position="249"/>
    </location>
</feature>
<proteinExistence type="predicted"/>
<dbReference type="InterPro" id="IPR051218">
    <property type="entry name" value="Sec_MonoDiacylglyc_Lipase"/>
</dbReference>
<dbReference type="InterPro" id="IPR002921">
    <property type="entry name" value="Fungal_lipase-type"/>
</dbReference>
<dbReference type="PANTHER" id="PTHR45856">
    <property type="entry name" value="ALPHA/BETA-HYDROLASES SUPERFAMILY PROTEIN"/>
    <property type="match status" value="1"/>
</dbReference>
<keyword evidence="4" id="KW-1185">Reference proteome</keyword>